<evidence type="ECO:0000256" key="1">
    <source>
        <dbReference type="SAM" id="MobiDB-lite"/>
    </source>
</evidence>
<evidence type="ECO:0000313" key="2">
    <source>
        <dbReference type="EMBL" id="BBU68941.1"/>
    </source>
</evidence>
<name>A0A679HVL7_9RHOO</name>
<keyword evidence="3" id="KW-1185">Reference proteome</keyword>
<feature type="compositionally biased region" description="Basic and acidic residues" evidence="1">
    <location>
        <begin position="46"/>
        <end position="55"/>
    </location>
</feature>
<reference evidence="3" key="1">
    <citation type="submission" date="2020-01" db="EMBL/GenBank/DDBJ databases">
        <title>Phosphoaccumulans saitamaens gen. nov., sp. nov., a polyphosphate accumulating bacterium isolated from surface river water.</title>
        <authorList>
            <person name="Watanabe K."/>
            <person name="Suda W."/>
        </authorList>
    </citation>
    <scope>NUCLEOTIDE SEQUENCE [LARGE SCALE GENOMIC DNA]</scope>
    <source>
        <strain evidence="3">ICHIAU1</strain>
    </source>
</reference>
<dbReference type="AlphaFoldDB" id="A0A679HVL7"/>
<accession>A0A679HVL7</accession>
<proteinExistence type="predicted"/>
<evidence type="ECO:0000313" key="3">
    <source>
        <dbReference type="Proteomes" id="UP000463961"/>
    </source>
</evidence>
<protein>
    <submittedName>
        <fullName evidence="2">Uncharacterized protein</fullName>
    </submittedName>
</protein>
<dbReference type="EMBL" id="AP022345">
    <property type="protein sequence ID" value="BBU68941.1"/>
    <property type="molecule type" value="Genomic_DNA"/>
</dbReference>
<feature type="region of interest" description="Disordered" evidence="1">
    <location>
        <begin position="36"/>
        <end position="55"/>
    </location>
</feature>
<gene>
    <name evidence="2" type="ORF">ICHIAU1_12240</name>
</gene>
<dbReference type="Proteomes" id="UP000463961">
    <property type="component" value="Chromosome"/>
</dbReference>
<organism evidence="2 3">
    <name type="scientific">Fluviibacter phosphoraccumulans</name>
    <dbReference type="NCBI Taxonomy" id="1751046"/>
    <lineage>
        <taxon>Bacteria</taxon>
        <taxon>Pseudomonadati</taxon>
        <taxon>Pseudomonadota</taxon>
        <taxon>Betaproteobacteria</taxon>
        <taxon>Rhodocyclales</taxon>
        <taxon>Fluviibacteraceae</taxon>
        <taxon>Fluviibacter</taxon>
    </lineage>
</organism>
<sequence length="55" mass="5835">MTKPINGEEATSQAPQKSAVAIYDLLCQLPTDLLSVPDGHPTDPQCRQDIEAGGN</sequence>